<sequence>MVISPPRYRPEIERAIRATTWNTPTLISSLICAWIEDGTVARFETQKRQDARQRQQVAREVLCGASRRQSSRFVLRLAAAG</sequence>
<dbReference type="SUPFAM" id="SSF53383">
    <property type="entry name" value="PLP-dependent transferases"/>
    <property type="match status" value="1"/>
</dbReference>
<protein>
    <submittedName>
        <fullName evidence="1">GntR family transcriptional regulator domain / Aspartate aminotransferase</fullName>
    </submittedName>
</protein>
<dbReference type="EMBL" id="UGLW01000003">
    <property type="protein sequence ID" value="STU61542.1"/>
    <property type="molecule type" value="Genomic_DNA"/>
</dbReference>
<evidence type="ECO:0000313" key="2">
    <source>
        <dbReference type="Proteomes" id="UP000254487"/>
    </source>
</evidence>
<reference evidence="1 2" key="1">
    <citation type="submission" date="2018-06" db="EMBL/GenBank/DDBJ databases">
        <authorList>
            <consortium name="Pathogen Informatics"/>
            <person name="Doyle S."/>
        </authorList>
    </citation>
    <scope>NUCLEOTIDE SEQUENCE [LARGE SCALE GENOMIC DNA]</scope>
    <source>
        <strain evidence="1 2">NCTC10313</strain>
    </source>
</reference>
<proteinExistence type="predicted"/>
<gene>
    <name evidence="1" type="ORF">NCTC10313_02069</name>
</gene>
<keyword evidence="1" id="KW-0808">Transferase</keyword>
<organism evidence="1 2">
    <name type="scientific">Klebsiella pneumoniae subsp. ozaenae</name>
    <dbReference type="NCBI Taxonomy" id="574"/>
    <lineage>
        <taxon>Bacteria</taxon>
        <taxon>Pseudomonadati</taxon>
        <taxon>Pseudomonadota</taxon>
        <taxon>Gammaproteobacteria</taxon>
        <taxon>Enterobacterales</taxon>
        <taxon>Enterobacteriaceae</taxon>
        <taxon>Klebsiella/Raoultella group</taxon>
        <taxon>Klebsiella</taxon>
        <taxon>Klebsiella pneumoniae complex</taxon>
    </lineage>
</organism>
<dbReference type="Proteomes" id="UP000254487">
    <property type="component" value="Unassembled WGS sequence"/>
</dbReference>
<name>A0A377Z5L7_KLEPO</name>
<accession>A0A377Z5L7</accession>
<dbReference type="GO" id="GO:0008483">
    <property type="term" value="F:transaminase activity"/>
    <property type="evidence" value="ECO:0007669"/>
    <property type="project" value="UniProtKB-KW"/>
</dbReference>
<keyword evidence="1" id="KW-0032">Aminotransferase</keyword>
<dbReference type="InterPro" id="IPR015424">
    <property type="entry name" value="PyrdxlP-dep_Trfase"/>
</dbReference>
<dbReference type="AlphaFoldDB" id="A0A377Z5L7"/>
<evidence type="ECO:0000313" key="1">
    <source>
        <dbReference type="EMBL" id="STU61542.1"/>
    </source>
</evidence>